<dbReference type="SUPFAM" id="SSF56796">
    <property type="entry name" value="Dehydroquinate synthase-like"/>
    <property type="match status" value="1"/>
</dbReference>
<keyword evidence="3" id="KW-0560">Oxidoreductase</keyword>
<evidence type="ECO:0000313" key="8">
    <source>
        <dbReference type="Proteomes" id="UP000184226"/>
    </source>
</evidence>
<dbReference type="Pfam" id="PF00465">
    <property type="entry name" value="Fe-ADH"/>
    <property type="match status" value="1"/>
</dbReference>
<dbReference type="PANTHER" id="PTHR11496">
    <property type="entry name" value="ALCOHOL DEHYDROGENASE"/>
    <property type="match status" value="1"/>
</dbReference>
<evidence type="ECO:0000313" key="7">
    <source>
        <dbReference type="EMBL" id="SHH66006.1"/>
    </source>
</evidence>
<evidence type="ECO:0000256" key="4">
    <source>
        <dbReference type="ARBA" id="ARBA00023027"/>
    </source>
</evidence>
<dbReference type="InterPro" id="IPR018211">
    <property type="entry name" value="ADH_Fe_CS"/>
</dbReference>
<dbReference type="AlphaFoldDB" id="A0A1M5USV3"/>
<dbReference type="RefSeq" id="WP_245801219.1">
    <property type="nucleotide sequence ID" value="NZ_FQXE01000004.1"/>
</dbReference>
<dbReference type="GO" id="GO:0004022">
    <property type="term" value="F:alcohol dehydrogenase (NAD+) activity"/>
    <property type="evidence" value="ECO:0007669"/>
    <property type="project" value="TreeGrafter"/>
</dbReference>
<protein>
    <submittedName>
        <fullName evidence="7">Alcohol dehydrogenase</fullName>
    </submittedName>
</protein>
<dbReference type="FunFam" id="3.40.50.1970:FF:000003">
    <property type="entry name" value="Alcohol dehydrogenase, iron-containing"/>
    <property type="match status" value="1"/>
</dbReference>
<dbReference type="InterPro" id="IPR056798">
    <property type="entry name" value="ADH_Fe_C"/>
</dbReference>
<evidence type="ECO:0000256" key="1">
    <source>
        <dbReference type="ARBA" id="ARBA00001962"/>
    </source>
</evidence>
<sequence>MQMTDAATFFCPTRIHMGVGAHEKIVDTVRQYNCQCIFVLLDAALEDSDFYARIKALLLKEGVAISTYTEIEPDPSAHTVAKAFEACRASNATVLLAIGGGSTMDVAKAVGILATNGGRIHDYEGIEKFVIPPLPLIAIPTTAGTGSEVSGSCVITDTDKNLKMSIRHAALNPADVAILDPLALRTVPGHVAAHSGMDAFVHAFESYISRQSNLITDAINLQAMELIAGNIRQFAADRGNLEAGLNMLCGSALAGITFGQTGLGNVHCMARFVGARFHLSHGLSNAVCLPHVAAFNMPANPAKFARIAQAMGRHVQGLPMLDAAHSGLSAIEALCVDLEIPGRLRDVGVDPDAFEEMAALCTQANYNRWNPRHTTTRDFLALFQKAF</sequence>
<dbReference type="InterPro" id="IPR001670">
    <property type="entry name" value="ADH_Fe/GldA"/>
</dbReference>
<dbReference type="Gene3D" id="3.40.50.1970">
    <property type="match status" value="1"/>
</dbReference>
<dbReference type="PANTHER" id="PTHR11496:SF102">
    <property type="entry name" value="ALCOHOL DEHYDROGENASE 4"/>
    <property type="match status" value="1"/>
</dbReference>
<evidence type="ECO:0000256" key="2">
    <source>
        <dbReference type="ARBA" id="ARBA00007358"/>
    </source>
</evidence>
<dbReference type="Pfam" id="PF25137">
    <property type="entry name" value="ADH_Fe_C"/>
    <property type="match status" value="1"/>
</dbReference>
<evidence type="ECO:0000259" key="5">
    <source>
        <dbReference type="Pfam" id="PF00465"/>
    </source>
</evidence>
<dbReference type="Proteomes" id="UP000184226">
    <property type="component" value="Unassembled WGS sequence"/>
</dbReference>
<accession>A0A1M5USV3</accession>
<feature type="domain" description="Fe-containing alcohol dehydrogenase-like C-terminal" evidence="6">
    <location>
        <begin position="193"/>
        <end position="387"/>
    </location>
</feature>
<feature type="domain" description="Alcohol dehydrogenase iron-type/glycerol dehydrogenase GldA" evidence="5">
    <location>
        <begin position="12"/>
        <end position="181"/>
    </location>
</feature>
<keyword evidence="8" id="KW-1185">Reference proteome</keyword>
<dbReference type="PROSITE" id="PS00913">
    <property type="entry name" value="ADH_IRON_1"/>
    <property type="match status" value="1"/>
</dbReference>
<evidence type="ECO:0000256" key="3">
    <source>
        <dbReference type="ARBA" id="ARBA00023002"/>
    </source>
</evidence>
<evidence type="ECO:0000259" key="6">
    <source>
        <dbReference type="Pfam" id="PF25137"/>
    </source>
</evidence>
<dbReference type="Gene3D" id="1.20.1090.10">
    <property type="entry name" value="Dehydroquinate synthase-like - alpha domain"/>
    <property type="match status" value="1"/>
</dbReference>
<keyword evidence="4" id="KW-0520">NAD</keyword>
<dbReference type="CDD" id="cd08551">
    <property type="entry name" value="Fe-ADH"/>
    <property type="match status" value="1"/>
</dbReference>
<dbReference type="FunFam" id="1.20.1090.10:FF:000001">
    <property type="entry name" value="Aldehyde-alcohol dehydrogenase"/>
    <property type="match status" value="1"/>
</dbReference>
<comment type="cofactor">
    <cofactor evidence="1">
        <name>Fe cation</name>
        <dbReference type="ChEBI" id="CHEBI:24875"/>
    </cofactor>
</comment>
<organism evidence="7 8">
    <name type="scientific">Pollutimonas bauzanensis</name>
    <dbReference type="NCBI Taxonomy" id="658167"/>
    <lineage>
        <taxon>Bacteria</taxon>
        <taxon>Pseudomonadati</taxon>
        <taxon>Pseudomonadota</taxon>
        <taxon>Betaproteobacteria</taxon>
        <taxon>Burkholderiales</taxon>
        <taxon>Alcaligenaceae</taxon>
        <taxon>Pollutimonas</taxon>
    </lineage>
</organism>
<dbReference type="STRING" id="658167.SAMN04488135_104100"/>
<proteinExistence type="inferred from homology"/>
<dbReference type="EMBL" id="FQXE01000004">
    <property type="protein sequence ID" value="SHH66006.1"/>
    <property type="molecule type" value="Genomic_DNA"/>
</dbReference>
<dbReference type="InterPro" id="IPR039697">
    <property type="entry name" value="Alcohol_dehydrogenase_Fe"/>
</dbReference>
<name>A0A1M5USV3_9BURK</name>
<dbReference type="GO" id="GO:0046872">
    <property type="term" value="F:metal ion binding"/>
    <property type="evidence" value="ECO:0007669"/>
    <property type="project" value="InterPro"/>
</dbReference>
<comment type="similarity">
    <text evidence="2">Belongs to the iron-containing alcohol dehydrogenase family.</text>
</comment>
<reference evidence="7 8" key="1">
    <citation type="submission" date="2016-11" db="EMBL/GenBank/DDBJ databases">
        <authorList>
            <person name="Jaros S."/>
            <person name="Januszkiewicz K."/>
            <person name="Wedrychowicz H."/>
        </authorList>
    </citation>
    <scope>NUCLEOTIDE SEQUENCE [LARGE SCALE GENOMIC DNA]</scope>
    <source>
        <strain evidence="7 8">CGMCC 1.10190</strain>
    </source>
</reference>
<gene>
    <name evidence="7" type="ORF">SAMN04488135_104100</name>
</gene>